<sequence>MVQISATAESMFFFNPEISNDSDPRRQVPVQSPMVQRRNNQTPTNLASPVDTMVYWMAKGGLQDII</sequence>
<reference evidence="2 3" key="1">
    <citation type="submission" date="2011-02" db="EMBL/GenBank/DDBJ databases">
        <title>The Genome Sequence of Sphaeroforma arctica JP610.</title>
        <authorList>
            <consortium name="The Broad Institute Genome Sequencing Platform"/>
            <person name="Russ C."/>
            <person name="Cuomo C."/>
            <person name="Young S.K."/>
            <person name="Zeng Q."/>
            <person name="Gargeya S."/>
            <person name="Alvarado L."/>
            <person name="Berlin A."/>
            <person name="Chapman S.B."/>
            <person name="Chen Z."/>
            <person name="Freedman E."/>
            <person name="Gellesch M."/>
            <person name="Goldberg J."/>
            <person name="Griggs A."/>
            <person name="Gujja S."/>
            <person name="Heilman E."/>
            <person name="Heiman D."/>
            <person name="Howarth C."/>
            <person name="Mehta T."/>
            <person name="Neiman D."/>
            <person name="Pearson M."/>
            <person name="Roberts A."/>
            <person name="Saif S."/>
            <person name="Shea T."/>
            <person name="Shenoy N."/>
            <person name="Sisk P."/>
            <person name="Stolte C."/>
            <person name="Sykes S."/>
            <person name="White J."/>
            <person name="Yandava C."/>
            <person name="Burger G."/>
            <person name="Gray M.W."/>
            <person name="Holland P.W.H."/>
            <person name="King N."/>
            <person name="Lang F.B.F."/>
            <person name="Roger A.J."/>
            <person name="Ruiz-Trillo I."/>
            <person name="Haas B."/>
            <person name="Nusbaum C."/>
            <person name="Birren B."/>
        </authorList>
    </citation>
    <scope>NUCLEOTIDE SEQUENCE [LARGE SCALE GENOMIC DNA]</scope>
    <source>
        <strain evidence="2 3">JP610</strain>
    </source>
</reference>
<evidence type="ECO:0000313" key="3">
    <source>
        <dbReference type="Proteomes" id="UP000054560"/>
    </source>
</evidence>
<organism evidence="2 3">
    <name type="scientific">Sphaeroforma arctica JP610</name>
    <dbReference type="NCBI Taxonomy" id="667725"/>
    <lineage>
        <taxon>Eukaryota</taxon>
        <taxon>Ichthyosporea</taxon>
        <taxon>Ichthyophonida</taxon>
        <taxon>Sphaeroforma</taxon>
    </lineage>
</organism>
<gene>
    <name evidence="2" type="ORF">SARC_09098</name>
</gene>
<evidence type="ECO:0000313" key="2">
    <source>
        <dbReference type="EMBL" id="KNC78472.1"/>
    </source>
</evidence>
<evidence type="ECO:0000256" key="1">
    <source>
        <dbReference type="SAM" id="MobiDB-lite"/>
    </source>
</evidence>
<dbReference type="Proteomes" id="UP000054560">
    <property type="component" value="Unassembled WGS sequence"/>
</dbReference>
<feature type="compositionally biased region" description="Polar residues" evidence="1">
    <location>
        <begin position="29"/>
        <end position="46"/>
    </location>
</feature>
<feature type="region of interest" description="Disordered" evidence="1">
    <location>
        <begin position="15"/>
        <end position="46"/>
    </location>
</feature>
<dbReference type="RefSeq" id="XP_014152374.1">
    <property type="nucleotide sequence ID" value="XM_014296899.1"/>
</dbReference>
<dbReference type="EMBL" id="KQ242483">
    <property type="protein sequence ID" value="KNC78472.1"/>
    <property type="molecule type" value="Genomic_DNA"/>
</dbReference>
<proteinExistence type="predicted"/>
<dbReference type="GeneID" id="25909602"/>
<accession>A0A0L0FNR8</accession>
<keyword evidence="3" id="KW-1185">Reference proteome</keyword>
<protein>
    <submittedName>
        <fullName evidence="2">Uncharacterized protein</fullName>
    </submittedName>
</protein>
<dbReference type="AlphaFoldDB" id="A0A0L0FNR8"/>
<name>A0A0L0FNR8_9EUKA</name>